<sequence>MLPVAFAVALFLGVAPPAVADGPRYSLGNSTSNATATHSEPLVVWKTVTQVVTASPEPECAGELAGHPKPTPAESPTATFVNTAPTATLTPQVHWSYDTREVKNVIPVEPNKGNELYYGVSDPSKSGYYAFVTYHFKSPSVNIDHTDHMVAEYHEQRGMTVSFNNQEAFKHALDTWNTTNDGLVLIAYTKGCGEYAKGERCYFNVTDIEYKKETMVIVAKGVSMHPDQITNSGETEWGYWNAKKDKSRASASGSGHDGFTWGSAAASASASSPSDASSGFSKPLGQLECVAPVDDIHGLPTACLGSNFDQMLDKDLGYAELSAESRRFLDGFLSLPGSNTTGSNTTGSANSTLSARAQRMRRRSLARRSLWSSMGNFFTKASTAVYSAVESVMSIGGSFDRDMSFKVPDPASTNKWATTLLGDLTQTQSPWGDAILLTSLGSPDAVGDDDDVMYMNIYCVGCGASGYARVAGRARWSPLAGLKEGRLELQANMQFVLKLGIDADFSYRQDFVHDLFNYGLPALSFGVVTIGPYVSVGARVGVEAAARGKVLVGAEMGMQDSLVVMDLVNPSENKNSGWDPYFKPVFEASGQVSLSAELGLPVGIKCGLKISSWEKAVGVVDEPSIKGLAMASGSANIGAAGKLQGVWGNSDGCEGVLTQLSWRNKLWVGVVEADDAPLLDTKDSVFKDSKPARRDVVGAPPFSSRIASKTQQTTTNLTGSKSKSKSKSLRVTYSVESVPAALYSSNVTSLNHRLSPLVNPTGSTRVVSCANGNVYAVRNDNHDNEYCFGSWDITGESGVVYDGVRRSLHYYGNTMSKLGVSRLRASDSAEVPRTSVTVALVPYRNPRGDDLYVVMDDTQQVLFPVVCDFADQAASRLFVVKDAAAGLEMLERRDIMYSVTGGEISKCHLLALKP</sequence>
<dbReference type="Proteomes" id="UP000243498">
    <property type="component" value="Unassembled WGS sequence"/>
</dbReference>
<dbReference type="OrthoDB" id="160645at2759"/>
<organism evidence="3 4">
    <name type="scientific">Metarhizium rileyi (strain RCEF 4871)</name>
    <name type="common">Nomuraea rileyi</name>
    <dbReference type="NCBI Taxonomy" id="1649241"/>
    <lineage>
        <taxon>Eukaryota</taxon>
        <taxon>Fungi</taxon>
        <taxon>Dikarya</taxon>
        <taxon>Ascomycota</taxon>
        <taxon>Pezizomycotina</taxon>
        <taxon>Sordariomycetes</taxon>
        <taxon>Hypocreomycetidae</taxon>
        <taxon>Hypocreales</taxon>
        <taxon>Clavicipitaceae</taxon>
        <taxon>Metarhizium</taxon>
    </lineage>
</organism>
<feature type="signal peptide" evidence="1">
    <location>
        <begin position="1"/>
        <end position="20"/>
    </location>
</feature>
<accession>A0A167BH41</accession>
<protein>
    <recommendedName>
        <fullName evidence="2">DUF7029 domain-containing protein</fullName>
    </recommendedName>
</protein>
<dbReference type="AlphaFoldDB" id="A0A167BH41"/>
<dbReference type="InterPro" id="IPR054293">
    <property type="entry name" value="DUF7029"/>
</dbReference>
<reference evidence="3 4" key="1">
    <citation type="journal article" date="2016" name="Genome Biol. Evol.">
        <title>Divergent and convergent evolution of fungal pathogenicity.</title>
        <authorList>
            <person name="Shang Y."/>
            <person name="Xiao G."/>
            <person name="Zheng P."/>
            <person name="Cen K."/>
            <person name="Zhan S."/>
            <person name="Wang C."/>
        </authorList>
    </citation>
    <scope>NUCLEOTIDE SEQUENCE [LARGE SCALE GENOMIC DNA]</scope>
    <source>
        <strain evidence="3 4">RCEF 4871</strain>
    </source>
</reference>
<name>A0A167BH41_METRR</name>
<proteinExistence type="predicted"/>
<evidence type="ECO:0000313" key="4">
    <source>
        <dbReference type="Proteomes" id="UP000243498"/>
    </source>
</evidence>
<feature type="domain" description="DUF7029" evidence="2">
    <location>
        <begin position="134"/>
        <end position="232"/>
    </location>
</feature>
<feature type="chain" id="PRO_5007884208" description="DUF7029 domain-containing protein" evidence="1">
    <location>
        <begin position="21"/>
        <end position="914"/>
    </location>
</feature>
<dbReference type="Pfam" id="PF22974">
    <property type="entry name" value="DUF7029"/>
    <property type="match status" value="1"/>
</dbReference>
<dbReference type="OMA" id="IYCVGCG"/>
<evidence type="ECO:0000259" key="2">
    <source>
        <dbReference type="Pfam" id="PF22974"/>
    </source>
</evidence>
<evidence type="ECO:0000256" key="1">
    <source>
        <dbReference type="SAM" id="SignalP"/>
    </source>
</evidence>
<keyword evidence="1" id="KW-0732">Signal</keyword>
<keyword evidence="4" id="KW-1185">Reference proteome</keyword>
<evidence type="ECO:0000313" key="3">
    <source>
        <dbReference type="EMBL" id="OAA40040.1"/>
    </source>
</evidence>
<dbReference type="STRING" id="1081105.A0A167BH41"/>
<gene>
    <name evidence="3" type="ORF">NOR_06034</name>
</gene>
<dbReference type="EMBL" id="AZHC01000020">
    <property type="protein sequence ID" value="OAA40040.1"/>
    <property type="molecule type" value="Genomic_DNA"/>
</dbReference>
<comment type="caution">
    <text evidence="3">The sequence shown here is derived from an EMBL/GenBank/DDBJ whole genome shotgun (WGS) entry which is preliminary data.</text>
</comment>